<feature type="non-terminal residue" evidence="1">
    <location>
        <position position="73"/>
    </location>
</feature>
<accession>A0A8J9UXJ6</accession>
<dbReference type="EMBL" id="OV170222">
    <property type="protein sequence ID" value="CAH0721547.1"/>
    <property type="molecule type" value="Genomic_DNA"/>
</dbReference>
<reference evidence="1" key="1">
    <citation type="submission" date="2021-12" db="EMBL/GenBank/DDBJ databases">
        <authorList>
            <person name="Martin H S."/>
        </authorList>
    </citation>
    <scope>NUCLEOTIDE SEQUENCE</scope>
</reference>
<keyword evidence="2" id="KW-1185">Reference proteome</keyword>
<proteinExistence type="predicted"/>
<dbReference type="Proteomes" id="UP000838878">
    <property type="component" value="Chromosome 2"/>
</dbReference>
<dbReference type="AlphaFoldDB" id="A0A8J9UXJ6"/>
<gene>
    <name evidence="1" type="ORF">BINO364_LOCUS7634</name>
</gene>
<protein>
    <submittedName>
        <fullName evidence="1">Uncharacterized protein</fullName>
    </submittedName>
</protein>
<organism evidence="1 2">
    <name type="scientific">Brenthis ino</name>
    <name type="common">lesser marbled fritillary</name>
    <dbReference type="NCBI Taxonomy" id="405034"/>
    <lineage>
        <taxon>Eukaryota</taxon>
        <taxon>Metazoa</taxon>
        <taxon>Ecdysozoa</taxon>
        <taxon>Arthropoda</taxon>
        <taxon>Hexapoda</taxon>
        <taxon>Insecta</taxon>
        <taxon>Pterygota</taxon>
        <taxon>Neoptera</taxon>
        <taxon>Endopterygota</taxon>
        <taxon>Lepidoptera</taxon>
        <taxon>Glossata</taxon>
        <taxon>Ditrysia</taxon>
        <taxon>Papilionoidea</taxon>
        <taxon>Nymphalidae</taxon>
        <taxon>Heliconiinae</taxon>
        <taxon>Argynnini</taxon>
        <taxon>Brenthis</taxon>
    </lineage>
</organism>
<sequence length="73" mass="8708">MTSKNLLQEYAKSINQLKKECSDAGISEEEFKEMYYDTLNELDRNNENIVPNRRRFNKGYLYLIICNCIKNHV</sequence>
<name>A0A8J9UXJ6_9NEOP</name>
<dbReference type="OrthoDB" id="10036464at2759"/>
<evidence type="ECO:0000313" key="2">
    <source>
        <dbReference type="Proteomes" id="UP000838878"/>
    </source>
</evidence>
<evidence type="ECO:0000313" key="1">
    <source>
        <dbReference type="EMBL" id="CAH0721547.1"/>
    </source>
</evidence>